<evidence type="ECO:0000256" key="2">
    <source>
        <dbReference type="PROSITE-ProRule" id="PRU00261"/>
    </source>
</evidence>
<dbReference type="PROSITE" id="PS50941">
    <property type="entry name" value="CHIT_BIND_I_2"/>
    <property type="match status" value="1"/>
</dbReference>
<dbReference type="EMBL" id="KV748870">
    <property type="protein sequence ID" value="OCL12494.1"/>
    <property type="molecule type" value="Genomic_DNA"/>
</dbReference>
<keyword evidence="1 2" id="KW-0147">Chitin-binding</keyword>
<dbReference type="SUPFAM" id="SSF57016">
    <property type="entry name" value="Plant lectins/antimicrobial peptides"/>
    <property type="match status" value="1"/>
</dbReference>
<keyword evidence="6" id="KW-1185">Reference proteome</keyword>
<feature type="disulfide bond" evidence="2">
    <location>
        <begin position="57"/>
        <end position="71"/>
    </location>
</feature>
<proteinExistence type="predicted"/>
<organism evidence="5 6">
    <name type="scientific">Glonium stellatum</name>
    <dbReference type="NCBI Taxonomy" id="574774"/>
    <lineage>
        <taxon>Eukaryota</taxon>
        <taxon>Fungi</taxon>
        <taxon>Dikarya</taxon>
        <taxon>Ascomycota</taxon>
        <taxon>Pezizomycotina</taxon>
        <taxon>Dothideomycetes</taxon>
        <taxon>Pleosporomycetidae</taxon>
        <taxon>Gloniales</taxon>
        <taxon>Gloniaceae</taxon>
        <taxon>Glonium</taxon>
    </lineage>
</organism>
<dbReference type="InterPro" id="IPR036861">
    <property type="entry name" value="Endochitinase-like_sf"/>
</dbReference>
<accession>A0A8E2JWS4</accession>
<sequence>MKATILQSTLLLSLASVAFSSPLSYDNGYGHTTKVSSDQSCGGANGYTCAGSQWGNCCSTRGHCGNTADYCKAGCQSKYGKCGDSEIVKPKPSYEQTPGYGKPSGPPVSKNGHCGKMNGHTCIGSVFGQCCSQRGNWLRKVR</sequence>
<dbReference type="CDD" id="cd11618">
    <property type="entry name" value="ChtBD1_1"/>
    <property type="match status" value="1"/>
</dbReference>
<feature type="signal peptide" evidence="3">
    <location>
        <begin position="1"/>
        <end position="20"/>
    </location>
</feature>
<dbReference type="GO" id="GO:0008061">
    <property type="term" value="F:chitin binding"/>
    <property type="evidence" value="ECO:0007669"/>
    <property type="project" value="UniProtKB-UniRule"/>
</dbReference>
<evidence type="ECO:0000313" key="5">
    <source>
        <dbReference type="EMBL" id="OCL12494.1"/>
    </source>
</evidence>
<dbReference type="AlphaFoldDB" id="A0A8E2JWS4"/>
<reference evidence="5 6" key="1">
    <citation type="journal article" date="2016" name="Nat. Commun.">
        <title>Ectomycorrhizal ecology is imprinted in the genome of the dominant symbiotic fungus Cenococcum geophilum.</title>
        <authorList>
            <consortium name="DOE Joint Genome Institute"/>
            <person name="Peter M."/>
            <person name="Kohler A."/>
            <person name="Ohm R.A."/>
            <person name="Kuo A."/>
            <person name="Krutzmann J."/>
            <person name="Morin E."/>
            <person name="Arend M."/>
            <person name="Barry K.W."/>
            <person name="Binder M."/>
            <person name="Choi C."/>
            <person name="Clum A."/>
            <person name="Copeland A."/>
            <person name="Grisel N."/>
            <person name="Haridas S."/>
            <person name="Kipfer T."/>
            <person name="LaButti K."/>
            <person name="Lindquist E."/>
            <person name="Lipzen A."/>
            <person name="Maire R."/>
            <person name="Meier B."/>
            <person name="Mihaltcheva S."/>
            <person name="Molinier V."/>
            <person name="Murat C."/>
            <person name="Poggeler S."/>
            <person name="Quandt C.A."/>
            <person name="Sperisen C."/>
            <person name="Tritt A."/>
            <person name="Tisserant E."/>
            <person name="Crous P.W."/>
            <person name="Henrissat B."/>
            <person name="Nehls U."/>
            <person name="Egli S."/>
            <person name="Spatafora J.W."/>
            <person name="Grigoriev I.V."/>
            <person name="Martin F.M."/>
        </authorList>
    </citation>
    <scope>NUCLEOTIDE SEQUENCE [LARGE SCALE GENOMIC DNA]</scope>
    <source>
        <strain evidence="5 6">CBS 207.34</strain>
    </source>
</reference>
<evidence type="ECO:0000313" key="6">
    <source>
        <dbReference type="Proteomes" id="UP000250140"/>
    </source>
</evidence>
<dbReference type="Gene3D" id="3.30.60.10">
    <property type="entry name" value="Endochitinase-like"/>
    <property type="match status" value="1"/>
</dbReference>
<keyword evidence="3" id="KW-0732">Signal</keyword>
<gene>
    <name evidence="5" type="ORF">AOQ84DRAFT_152663</name>
</gene>
<feature type="domain" description="Chitin-binding type-1" evidence="4">
    <location>
        <begin position="38"/>
        <end position="84"/>
    </location>
</feature>
<evidence type="ECO:0000256" key="1">
    <source>
        <dbReference type="ARBA" id="ARBA00022669"/>
    </source>
</evidence>
<name>A0A8E2JWS4_9PEZI</name>
<comment type="caution">
    <text evidence="2">Lacks conserved residue(s) required for the propagation of feature annotation.</text>
</comment>
<keyword evidence="2" id="KW-1015">Disulfide bond</keyword>
<protein>
    <submittedName>
        <fullName evidence="5">Carbohydrate-binding module family 18 protein</fullName>
    </submittedName>
</protein>
<dbReference type="OrthoDB" id="1193027at2759"/>
<dbReference type="InterPro" id="IPR001002">
    <property type="entry name" value="Chitin-bd_1"/>
</dbReference>
<dbReference type="Proteomes" id="UP000250140">
    <property type="component" value="Unassembled WGS sequence"/>
</dbReference>
<evidence type="ECO:0000259" key="4">
    <source>
        <dbReference type="PROSITE" id="PS50941"/>
    </source>
</evidence>
<evidence type="ECO:0000256" key="3">
    <source>
        <dbReference type="SAM" id="SignalP"/>
    </source>
</evidence>
<feature type="chain" id="PRO_5034072776" evidence="3">
    <location>
        <begin position="21"/>
        <end position="142"/>
    </location>
</feature>